<dbReference type="Pfam" id="PF00593">
    <property type="entry name" value="TonB_dep_Rec_b-barrel"/>
    <property type="match status" value="1"/>
</dbReference>
<keyword evidence="18" id="KW-1185">Reference proteome</keyword>
<evidence type="ECO:0000256" key="10">
    <source>
        <dbReference type="ARBA" id="ARBA00023237"/>
    </source>
</evidence>
<dbReference type="SUPFAM" id="SSF56935">
    <property type="entry name" value="Porins"/>
    <property type="match status" value="1"/>
</dbReference>
<dbReference type="GO" id="GO:0006826">
    <property type="term" value="P:iron ion transport"/>
    <property type="evidence" value="ECO:0007669"/>
    <property type="project" value="UniProtKB-KW"/>
</dbReference>
<evidence type="ECO:0000256" key="6">
    <source>
        <dbReference type="ARBA" id="ARBA00023004"/>
    </source>
</evidence>
<feature type="short sequence motif" description="TonB box" evidence="12">
    <location>
        <begin position="43"/>
        <end position="49"/>
    </location>
</feature>
<evidence type="ECO:0000256" key="1">
    <source>
        <dbReference type="ARBA" id="ARBA00004571"/>
    </source>
</evidence>
<accession>C6XPP6</accession>
<keyword evidence="14" id="KW-0732">Signal</keyword>
<evidence type="ECO:0000256" key="11">
    <source>
        <dbReference type="PROSITE-ProRule" id="PRU01360"/>
    </source>
</evidence>
<dbReference type="RefSeq" id="WP_015828461.1">
    <property type="nucleotide sequence ID" value="NC_012982.1"/>
</dbReference>
<reference evidence="18" key="1">
    <citation type="journal article" date="2011" name="J. Bacteriol.">
        <title>Genome sequences of eight morphologically diverse alphaproteobacteria.</title>
        <authorList>
            <consortium name="US DOE Joint Genome Institute"/>
            <person name="Brown P.J."/>
            <person name="Kysela D.T."/>
            <person name="Buechlein A."/>
            <person name="Hemmerich C."/>
            <person name="Brun Y.V."/>
        </authorList>
    </citation>
    <scope>NUCLEOTIDE SEQUENCE [LARGE SCALE GENOMIC DNA]</scope>
    <source>
        <strain evidence="18">ATCC 49814 / DSM 5838 / IFAM 1418</strain>
    </source>
</reference>
<keyword evidence="6" id="KW-0408">Iron</keyword>
<proteinExistence type="inferred from homology"/>
<dbReference type="AlphaFoldDB" id="C6XPP6"/>
<dbReference type="EMBL" id="CP001678">
    <property type="protein sequence ID" value="ACT60311.1"/>
    <property type="molecule type" value="Genomic_DNA"/>
</dbReference>
<evidence type="ECO:0000256" key="3">
    <source>
        <dbReference type="ARBA" id="ARBA00022452"/>
    </source>
</evidence>
<dbReference type="PANTHER" id="PTHR32552:SF81">
    <property type="entry name" value="TONB-DEPENDENT OUTER MEMBRANE RECEPTOR"/>
    <property type="match status" value="1"/>
</dbReference>
<dbReference type="InterPro" id="IPR036942">
    <property type="entry name" value="Beta-barrel_TonB_sf"/>
</dbReference>
<name>C6XPP6_HIRBI</name>
<comment type="similarity">
    <text evidence="11 13">Belongs to the TonB-dependent receptor family.</text>
</comment>
<keyword evidence="5 11" id="KW-0812">Transmembrane</keyword>
<dbReference type="eggNOG" id="COG1629">
    <property type="taxonomic scope" value="Bacteria"/>
</dbReference>
<evidence type="ECO:0000259" key="16">
    <source>
        <dbReference type="Pfam" id="PF07715"/>
    </source>
</evidence>
<dbReference type="PANTHER" id="PTHR32552">
    <property type="entry name" value="FERRICHROME IRON RECEPTOR-RELATED"/>
    <property type="match status" value="1"/>
</dbReference>
<keyword evidence="10 11" id="KW-0998">Cell outer membrane</keyword>
<dbReference type="InterPro" id="IPR012910">
    <property type="entry name" value="Plug_dom"/>
</dbReference>
<dbReference type="GO" id="GO:0009279">
    <property type="term" value="C:cell outer membrane"/>
    <property type="evidence" value="ECO:0007669"/>
    <property type="project" value="UniProtKB-SubCell"/>
</dbReference>
<evidence type="ECO:0000256" key="7">
    <source>
        <dbReference type="ARBA" id="ARBA00023065"/>
    </source>
</evidence>
<dbReference type="Gene3D" id="2.40.170.20">
    <property type="entry name" value="TonB-dependent receptor, beta-barrel domain"/>
    <property type="match status" value="1"/>
</dbReference>
<feature type="chain" id="PRO_5002973045" evidence="14">
    <location>
        <begin position="26"/>
        <end position="765"/>
    </location>
</feature>
<protein>
    <submittedName>
        <fullName evidence="17">TonB-dependent receptor</fullName>
    </submittedName>
</protein>
<evidence type="ECO:0000256" key="4">
    <source>
        <dbReference type="ARBA" id="ARBA00022496"/>
    </source>
</evidence>
<evidence type="ECO:0000256" key="12">
    <source>
        <dbReference type="PROSITE-ProRule" id="PRU10143"/>
    </source>
</evidence>
<keyword evidence="9 11" id="KW-0472">Membrane</keyword>
<sequence length="765" mass="83392">MKHLRSILMTSTIVLGVSYALPAAAQEAAATQETETKTRNLDTIIVTATRREETLQQVPVAVNVVTGDDLENNMIGAVDSIVEVSPSLTFTKGSNDLSSSLNIRGMGTSVFSSAVEPSVSVVVDDVVMARSGQAFQDLIDIERVEVLRGPQSTLFGKNASAGVVSVTTKAPSDVFSGDFDALVAEDGQLEARGSLSGPIGDTAGWRLSAYSKQLDGVTENVYNGEKLNGYDVWGARGKLEFNPTDALKVTFIGDHRNSEATPTYTIRGFFSEASGETAANLIAPVVVGPDNDQVNINGGVYSNSEQSGLSAKAVYSFDNDFELTSVTAWRDFTIDSNLDIDQLPFEEPQAMPFFNFNYNNGTTELTQKSQEFRLASPTYEKFDFLVGLFAFQTEIDRTFKRRWEWNLGDSLLNRSGQFNGSAKNTNLSAFASGNWFVTPDWTVFGGVRALREELSWVGYRNPENVLVEGDVALPGDIGTLLDISDSLEDDAVTGNIGVRRLLGDAGSVYASYSRGYKGGGFDLSLGTIQTTQPVDPEISDAFEVGLKLNTFDGKLSTYLAAFHTTYNDFQAQRQDTDDVVFLLDNAGQVITQGIEAEFVYRPTELTRINFGAALIDAKFEEFPGSQCYLGQTEALGCVNGTQDLSGKSVPYSPDTKFTALIRQEIPFETLPFDGFVQVNGTWQSEIFTNLNQDPNAVQDSYGLLNASFGVQSDDGRYTFSIFGQNLTDEVYTPQIFVAPLAGGRYAQQIARNRHRYIGAQLSYSF</sequence>
<comment type="subcellular location">
    <subcellularLocation>
        <location evidence="1 11">Cell outer membrane</location>
        <topology evidence="1 11">Multi-pass membrane protein</topology>
    </subcellularLocation>
</comment>
<evidence type="ECO:0000313" key="18">
    <source>
        <dbReference type="Proteomes" id="UP000002745"/>
    </source>
</evidence>
<keyword evidence="3 11" id="KW-1134">Transmembrane beta strand</keyword>
<evidence type="ECO:0000259" key="15">
    <source>
        <dbReference type="Pfam" id="PF00593"/>
    </source>
</evidence>
<dbReference type="HOGENOM" id="CLU_008287_15_0_5"/>
<evidence type="ECO:0000256" key="9">
    <source>
        <dbReference type="ARBA" id="ARBA00023136"/>
    </source>
</evidence>
<keyword evidence="8 12" id="KW-0798">TonB box</keyword>
<organism evidence="17 18">
    <name type="scientific">Hirschia baltica (strain ATCC 49814 / DSM 5838 / IFAM 1418)</name>
    <dbReference type="NCBI Taxonomy" id="582402"/>
    <lineage>
        <taxon>Bacteria</taxon>
        <taxon>Pseudomonadati</taxon>
        <taxon>Pseudomonadota</taxon>
        <taxon>Alphaproteobacteria</taxon>
        <taxon>Hyphomonadales</taxon>
        <taxon>Hyphomonadaceae</taxon>
        <taxon>Hirschia</taxon>
    </lineage>
</organism>
<dbReference type="PROSITE" id="PS52016">
    <property type="entry name" value="TONB_DEPENDENT_REC_3"/>
    <property type="match status" value="1"/>
</dbReference>
<keyword evidence="7" id="KW-0406">Ion transport</keyword>
<evidence type="ECO:0000256" key="8">
    <source>
        <dbReference type="ARBA" id="ARBA00023077"/>
    </source>
</evidence>
<dbReference type="Proteomes" id="UP000002745">
    <property type="component" value="Chromosome"/>
</dbReference>
<gene>
    <name evidence="17" type="ordered locus">Hbal_2636</name>
</gene>
<dbReference type="InterPro" id="IPR010916">
    <property type="entry name" value="TonB_box_CS"/>
</dbReference>
<evidence type="ECO:0000256" key="14">
    <source>
        <dbReference type="SAM" id="SignalP"/>
    </source>
</evidence>
<evidence type="ECO:0000256" key="2">
    <source>
        <dbReference type="ARBA" id="ARBA00022448"/>
    </source>
</evidence>
<dbReference type="OrthoDB" id="9760333at2"/>
<dbReference type="InterPro" id="IPR039426">
    <property type="entry name" value="TonB-dep_rcpt-like"/>
</dbReference>
<keyword evidence="2 11" id="KW-0813">Transport</keyword>
<feature type="signal peptide" evidence="14">
    <location>
        <begin position="1"/>
        <end position="25"/>
    </location>
</feature>
<keyword evidence="4" id="KW-0410">Iron transport</keyword>
<dbReference type="InterPro" id="IPR000531">
    <property type="entry name" value="Beta-barrel_TonB"/>
</dbReference>
<dbReference type="KEGG" id="hba:Hbal_2636"/>
<evidence type="ECO:0000256" key="5">
    <source>
        <dbReference type="ARBA" id="ARBA00022692"/>
    </source>
</evidence>
<keyword evidence="17" id="KW-0675">Receptor</keyword>
<evidence type="ECO:0000256" key="13">
    <source>
        <dbReference type="RuleBase" id="RU003357"/>
    </source>
</evidence>
<dbReference type="PROSITE" id="PS00430">
    <property type="entry name" value="TONB_DEPENDENT_REC_1"/>
    <property type="match status" value="1"/>
</dbReference>
<feature type="domain" description="TonB-dependent receptor plug" evidence="16">
    <location>
        <begin position="55"/>
        <end position="163"/>
    </location>
</feature>
<dbReference type="STRING" id="582402.Hbal_2636"/>
<dbReference type="Pfam" id="PF07715">
    <property type="entry name" value="Plug"/>
    <property type="match status" value="1"/>
</dbReference>
<feature type="domain" description="TonB-dependent receptor-like beta-barrel" evidence="15">
    <location>
        <begin position="289"/>
        <end position="726"/>
    </location>
</feature>
<dbReference type="eggNOG" id="COG4206">
    <property type="taxonomic scope" value="Bacteria"/>
</dbReference>
<evidence type="ECO:0000313" key="17">
    <source>
        <dbReference type="EMBL" id="ACT60311.1"/>
    </source>
</evidence>